<gene>
    <name evidence="2" type="ORF">F442_07767</name>
</gene>
<name>W2ZFR9_PHYNI</name>
<evidence type="ECO:0000313" key="2">
    <source>
        <dbReference type="EMBL" id="ETP45920.1"/>
    </source>
</evidence>
<sequence length="31" mass="3394">MSGMVGPLTKKGIDTKITQQPTRSAETTRFL</sequence>
<accession>W2ZFR9</accession>
<feature type="region of interest" description="Disordered" evidence="1">
    <location>
        <begin position="1"/>
        <end position="31"/>
    </location>
</feature>
<feature type="compositionally biased region" description="Polar residues" evidence="1">
    <location>
        <begin position="16"/>
        <end position="31"/>
    </location>
</feature>
<evidence type="ECO:0000313" key="3">
    <source>
        <dbReference type="Proteomes" id="UP000018948"/>
    </source>
</evidence>
<organism evidence="2 3">
    <name type="scientific">Phytophthora nicotianae P10297</name>
    <dbReference type="NCBI Taxonomy" id="1317064"/>
    <lineage>
        <taxon>Eukaryota</taxon>
        <taxon>Sar</taxon>
        <taxon>Stramenopiles</taxon>
        <taxon>Oomycota</taxon>
        <taxon>Peronosporomycetes</taxon>
        <taxon>Peronosporales</taxon>
        <taxon>Peronosporaceae</taxon>
        <taxon>Phytophthora</taxon>
    </lineage>
</organism>
<dbReference type="AlphaFoldDB" id="W2ZFR9"/>
<evidence type="ECO:0000256" key="1">
    <source>
        <dbReference type="SAM" id="MobiDB-lite"/>
    </source>
</evidence>
<dbReference type="Proteomes" id="UP000018948">
    <property type="component" value="Unassembled WGS sequence"/>
</dbReference>
<proteinExistence type="predicted"/>
<protein>
    <submittedName>
        <fullName evidence="2">Uncharacterized protein</fullName>
    </submittedName>
</protein>
<comment type="caution">
    <text evidence="2">The sequence shown here is derived from an EMBL/GenBank/DDBJ whole genome shotgun (WGS) entry which is preliminary data.</text>
</comment>
<dbReference type="EMBL" id="ANIY01001653">
    <property type="protein sequence ID" value="ETP45920.1"/>
    <property type="molecule type" value="Genomic_DNA"/>
</dbReference>
<reference evidence="2 3" key="1">
    <citation type="submission" date="2013-11" db="EMBL/GenBank/DDBJ databases">
        <title>The Genome Sequence of Phytophthora parasitica P10297.</title>
        <authorList>
            <consortium name="The Broad Institute Genomics Platform"/>
            <person name="Russ C."/>
            <person name="Tyler B."/>
            <person name="Panabieres F."/>
            <person name="Shan W."/>
            <person name="Tripathy S."/>
            <person name="Grunwald N."/>
            <person name="Machado M."/>
            <person name="Johnson C.S."/>
            <person name="Walker B."/>
            <person name="Young S.K."/>
            <person name="Zeng Q."/>
            <person name="Gargeya S."/>
            <person name="Fitzgerald M."/>
            <person name="Haas B."/>
            <person name="Abouelleil A."/>
            <person name="Allen A.W."/>
            <person name="Alvarado L."/>
            <person name="Arachchi H.M."/>
            <person name="Berlin A.M."/>
            <person name="Chapman S.B."/>
            <person name="Gainer-Dewar J."/>
            <person name="Goldberg J."/>
            <person name="Griggs A."/>
            <person name="Gujja S."/>
            <person name="Hansen M."/>
            <person name="Howarth C."/>
            <person name="Imamovic A."/>
            <person name="Ireland A."/>
            <person name="Larimer J."/>
            <person name="McCowan C."/>
            <person name="Murphy C."/>
            <person name="Pearson M."/>
            <person name="Poon T.W."/>
            <person name="Priest M."/>
            <person name="Roberts A."/>
            <person name="Saif S."/>
            <person name="Shea T."/>
            <person name="Sisk P."/>
            <person name="Sykes S."/>
            <person name="Wortman J."/>
            <person name="Nusbaum C."/>
            <person name="Birren B."/>
        </authorList>
    </citation>
    <scope>NUCLEOTIDE SEQUENCE [LARGE SCALE GENOMIC DNA]</scope>
    <source>
        <strain evidence="2 3">P10297</strain>
    </source>
</reference>